<dbReference type="InterPro" id="IPR017825">
    <property type="entry name" value="Lycopene_cyclase_dom"/>
</dbReference>
<evidence type="ECO:0000256" key="7">
    <source>
        <dbReference type="ARBA" id="ARBA00023235"/>
    </source>
</evidence>
<evidence type="ECO:0000256" key="6">
    <source>
        <dbReference type="ARBA" id="ARBA00023136"/>
    </source>
</evidence>
<evidence type="ECO:0000256" key="5">
    <source>
        <dbReference type="ARBA" id="ARBA00022989"/>
    </source>
</evidence>
<evidence type="ECO:0000256" key="2">
    <source>
        <dbReference type="ARBA" id="ARBA00004829"/>
    </source>
</evidence>
<organism evidence="9 10">
    <name type="scientific">Arthrobacter parietis</name>
    <dbReference type="NCBI Taxonomy" id="271434"/>
    <lineage>
        <taxon>Bacteria</taxon>
        <taxon>Bacillati</taxon>
        <taxon>Actinomycetota</taxon>
        <taxon>Actinomycetes</taxon>
        <taxon>Micrococcales</taxon>
        <taxon>Micrococcaceae</taxon>
        <taxon>Arthrobacter</taxon>
    </lineage>
</organism>
<keyword evidence="10" id="KW-1185">Reference proteome</keyword>
<evidence type="ECO:0000313" key="9">
    <source>
        <dbReference type="EMBL" id="GAA2174985.1"/>
    </source>
</evidence>
<keyword evidence="4" id="KW-0125">Carotenoid biosynthesis</keyword>
<dbReference type="EMBL" id="BAAAON010000001">
    <property type="protein sequence ID" value="GAA2174985.1"/>
    <property type="molecule type" value="Genomic_DNA"/>
</dbReference>
<keyword evidence="3 8" id="KW-0812">Transmembrane</keyword>
<sequence>MGAAYMLFLLISLGCMVLLDQRLRLFFWHDARRAAVVLITGVLFFLVWDLAGIGLGIFYRGTAAMTGVMLAPELPLEEPIFLAFLCYLVMNLFLWFRRIFTERSSSPRDARQLSDEPGGQS</sequence>
<feature type="transmembrane region" description="Helical" evidence="8">
    <location>
        <begin position="6"/>
        <end position="23"/>
    </location>
</feature>
<dbReference type="RefSeq" id="WP_346027965.1">
    <property type="nucleotide sequence ID" value="NZ_BAAAON010000001.1"/>
</dbReference>
<evidence type="ECO:0000313" key="10">
    <source>
        <dbReference type="Proteomes" id="UP001500974"/>
    </source>
</evidence>
<comment type="subcellular location">
    <subcellularLocation>
        <location evidence="1">Membrane</location>
        <topology evidence="1">Multi-pass membrane protein</topology>
    </subcellularLocation>
</comment>
<feature type="transmembrane region" description="Helical" evidence="8">
    <location>
        <begin position="79"/>
        <end position="96"/>
    </location>
</feature>
<reference evidence="10" key="1">
    <citation type="journal article" date="2019" name="Int. J. Syst. Evol. Microbiol.">
        <title>The Global Catalogue of Microorganisms (GCM) 10K type strain sequencing project: providing services to taxonomists for standard genome sequencing and annotation.</title>
        <authorList>
            <consortium name="The Broad Institute Genomics Platform"/>
            <consortium name="The Broad Institute Genome Sequencing Center for Infectious Disease"/>
            <person name="Wu L."/>
            <person name="Ma J."/>
        </authorList>
    </citation>
    <scope>NUCLEOTIDE SEQUENCE [LARGE SCALE GENOMIC DNA]</scope>
    <source>
        <strain evidence="10">JCM 14917</strain>
    </source>
</reference>
<keyword evidence="5 8" id="KW-1133">Transmembrane helix</keyword>
<comment type="pathway">
    <text evidence="2">Carotenoid biosynthesis.</text>
</comment>
<evidence type="ECO:0000256" key="3">
    <source>
        <dbReference type="ARBA" id="ARBA00022692"/>
    </source>
</evidence>
<keyword evidence="7" id="KW-0413">Isomerase</keyword>
<proteinExistence type="predicted"/>
<gene>
    <name evidence="9" type="ORF">GCM10009784_15560</name>
</gene>
<protein>
    <recommendedName>
        <fullName evidence="11">Lycopene cyclase domain-containing protein</fullName>
    </recommendedName>
</protein>
<feature type="transmembrane region" description="Helical" evidence="8">
    <location>
        <begin position="35"/>
        <end position="59"/>
    </location>
</feature>
<comment type="caution">
    <text evidence="9">The sequence shown here is derived from an EMBL/GenBank/DDBJ whole genome shotgun (WGS) entry which is preliminary data.</text>
</comment>
<evidence type="ECO:0000256" key="1">
    <source>
        <dbReference type="ARBA" id="ARBA00004141"/>
    </source>
</evidence>
<dbReference type="NCBIfam" id="TIGR03462">
    <property type="entry name" value="CarR_dom_SF"/>
    <property type="match status" value="1"/>
</dbReference>
<evidence type="ECO:0000256" key="4">
    <source>
        <dbReference type="ARBA" id="ARBA00022746"/>
    </source>
</evidence>
<keyword evidence="6 8" id="KW-0472">Membrane</keyword>
<dbReference type="Proteomes" id="UP001500974">
    <property type="component" value="Unassembled WGS sequence"/>
</dbReference>
<name>A0ABN3AUF3_9MICC</name>
<evidence type="ECO:0000256" key="8">
    <source>
        <dbReference type="SAM" id="Phobius"/>
    </source>
</evidence>
<evidence type="ECO:0008006" key="11">
    <source>
        <dbReference type="Google" id="ProtNLM"/>
    </source>
</evidence>
<accession>A0ABN3AUF3</accession>